<keyword evidence="1" id="KW-0802">TPR repeat</keyword>
<dbReference type="PROSITE" id="PS50005">
    <property type="entry name" value="TPR"/>
    <property type="match status" value="1"/>
</dbReference>
<dbReference type="VEuPathDB" id="AmoebaDB:NfTy_055220"/>
<proteinExistence type="predicted"/>
<dbReference type="VEuPathDB" id="AmoebaDB:FDP41_001761"/>
<dbReference type="SUPFAM" id="SSF48452">
    <property type="entry name" value="TPR-like"/>
    <property type="match status" value="1"/>
</dbReference>
<dbReference type="AlphaFoldDB" id="A0A6A5C0J2"/>
<evidence type="ECO:0000256" key="1">
    <source>
        <dbReference type="PROSITE-ProRule" id="PRU00339"/>
    </source>
</evidence>
<dbReference type="SMART" id="SM00028">
    <property type="entry name" value="TPR"/>
    <property type="match status" value="2"/>
</dbReference>
<gene>
    <name evidence="3" type="ORF">FDP41_001761</name>
</gene>
<dbReference type="GeneID" id="68108979"/>
<dbReference type="InterPro" id="IPR011990">
    <property type="entry name" value="TPR-like_helical_dom_sf"/>
</dbReference>
<dbReference type="InterPro" id="IPR019734">
    <property type="entry name" value="TPR_rpt"/>
</dbReference>
<feature type="compositionally biased region" description="Basic residues" evidence="2">
    <location>
        <begin position="1"/>
        <end position="10"/>
    </location>
</feature>
<comment type="caution">
    <text evidence="3">The sequence shown here is derived from an EMBL/GenBank/DDBJ whole genome shotgun (WGS) entry which is preliminary data.</text>
</comment>
<reference evidence="3 4" key="1">
    <citation type="journal article" date="2019" name="Sci. Rep.">
        <title>Nanopore sequencing improves the draft genome of the human pathogenic amoeba Naegleria fowleri.</title>
        <authorList>
            <person name="Liechti N."/>
            <person name="Schurch N."/>
            <person name="Bruggmann R."/>
            <person name="Wittwer M."/>
        </authorList>
    </citation>
    <scope>NUCLEOTIDE SEQUENCE [LARGE SCALE GENOMIC DNA]</scope>
    <source>
        <strain evidence="3 4">ATCC 30894</strain>
    </source>
</reference>
<sequence length="626" mass="73603">MNPNHHHHQPFHGDENLNNKNNTTNPEEEEHNIPYNPNHCITEKILPIHEIDHHHQQQQGSSIPFSSPYDRILHYLSEDRIKAYEDHEGFRHFCVDQKYESSNSRWLEAADYATCRALCERFYVLHLLQSVTQKVALLAIACMLNRYEDDNEEENKTSGGHFHVSDKDREELQQWDMIDLIHFVNRYYKKDYEQFKETFHYEESIGEPKTKKNKSNEKIDCDTSGNSRIGKIKFDSNKFKNFYSSLLVMKELIEKEQTSHDDLVTSIENVYKQHIFSCIRYFNSSYGKNPMLERFYYHILELYRQTEHKLSCIKFAKFGMFYARRHVQLLTRMRDVLLHQSPLKNDFEIIEKFLIKHIKHCKAHEKCLEGILLFFYDCTDIDLMTRIFVESSEIDDTFGYSHCNLGYLKGFNAFGSAALTAEGIEHFHQSLRRASISDLKLMTANSYKTLGILNIIIGNIPESIQCHSKALQIYPNYYDIIKDRCEMSSMTNDLPSALRDLQKCLEIGPQRKKDLSDLYNMFAIFQQKLGTSLDDLKLVLENALRLDPSNSYAFLTLSTFAIEQQDLDEYLDLRLVFRPTSYQGICDLLNQDVAAFAVFDPIHNTQLEEEYRTKRKHFTSSYLRIS</sequence>
<dbReference type="RefSeq" id="XP_044564131.1">
    <property type="nucleotide sequence ID" value="XM_044704881.1"/>
</dbReference>
<feature type="region of interest" description="Disordered" evidence="2">
    <location>
        <begin position="1"/>
        <end position="32"/>
    </location>
</feature>
<dbReference type="Proteomes" id="UP000444721">
    <property type="component" value="Unassembled WGS sequence"/>
</dbReference>
<evidence type="ECO:0000313" key="4">
    <source>
        <dbReference type="Proteomes" id="UP000444721"/>
    </source>
</evidence>
<keyword evidence="4" id="KW-1185">Reference proteome</keyword>
<dbReference type="EMBL" id="VFQX01000027">
    <property type="protein sequence ID" value="KAF0979418.1"/>
    <property type="molecule type" value="Genomic_DNA"/>
</dbReference>
<evidence type="ECO:0000256" key="2">
    <source>
        <dbReference type="SAM" id="MobiDB-lite"/>
    </source>
</evidence>
<dbReference type="Gene3D" id="1.25.40.10">
    <property type="entry name" value="Tetratricopeptide repeat domain"/>
    <property type="match status" value="1"/>
</dbReference>
<evidence type="ECO:0000313" key="3">
    <source>
        <dbReference type="EMBL" id="KAF0979418.1"/>
    </source>
</evidence>
<name>A0A6A5C0J2_NAEFO</name>
<accession>A0A6A5C0J2</accession>
<organism evidence="3 4">
    <name type="scientific">Naegleria fowleri</name>
    <name type="common">Brain eating amoeba</name>
    <dbReference type="NCBI Taxonomy" id="5763"/>
    <lineage>
        <taxon>Eukaryota</taxon>
        <taxon>Discoba</taxon>
        <taxon>Heterolobosea</taxon>
        <taxon>Tetramitia</taxon>
        <taxon>Eutetramitia</taxon>
        <taxon>Vahlkampfiidae</taxon>
        <taxon>Naegleria</taxon>
    </lineage>
</organism>
<dbReference type="OMA" id="YYHILEL"/>
<protein>
    <submittedName>
        <fullName evidence="3">Uncharacterized protein</fullName>
    </submittedName>
</protein>
<dbReference type="OrthoDB" id="539634at2759"/>
<feature type="repeat" description="TPR" evidence="1">
    <location>
        <begin position="444"/>
        <end position="477"/>
    </location>
</feature>